<dbReference type="EMBL" id="JAOYFB010000004">
    <property type="protein sequence ID" value="KAK4012912.1"/>
    <property type="molecule type" value="Genomic_DNA"/>
</dbReference>
<name>A0ABQ9ZJ11_9CRUS</name>
<evidence type="ECO:0000313" key="1">
    <source>
        <dbReference type="EMBL" id="KAK4012912.1"/>
    </source>
</evidence>
<organism evidence="1 2">
    <name type="scientific">Daphnia magna</name>
    <dbReference type="NCBI Taxonomy" id="35525"/>
    <lineage>
        <taxon>Eukaryota</taxon>
        <taxon>Metazoa</taxon>
        <taxon>Ecdysozoa</taxon>
        <taxon>Arthropoda</taxon>
        <taxon>Crustacea</taxon>
        <taxon>Branchiopoda</taxon>
        <taxon>Diplostraca</taxon>
        <taxon>Cladocera</taxon>
        <taxon>Anomopoda</taxon>
        <taxon>Daphniidae</taxon>
        <taxon>Daphnia</taxon>
    </lineage>
</organism>
<evidence type="ECO:0000313" key="2">
    <source>
        <dbReference type="Proteomes" id="UP001234178"/>
    </source>
</evidence>
<accession>A0ABQ9ZJ11</accession>
<proteinExistence type="predicted"/>
<sequence>MATMKGQSFGVPWPKNTETVAVFCNALFPESNSSEAWTQPAIDKEMEKRIRQICDEIRVLEERKLNLPCSALLLAGILAQ</sequence>
<reference evidence="1 2" key="1">
    <citation type="journal article" date="2023" name="Nucleic Acids Res.">
        <title>The hologenome of Daphnia magna reveals possible DNA methylation and microbiome-mediated evolution of the host genome.</title>
        <authorList>
            <person name="Chaturvedi A."/>
            <person name="Li X."/>
            <person name="Dhandapani V."/>
            <person name="Marshall H."/>
            <person name="Kissane S."/>
            <person name="Cuenca-Cambronero M."/>
            <person name="Asole G."/>
            <person name="Calvet F."/>
            <person name="Ruiz-Romero M."/>
            <person name="Marangio P."/>
            <person name="Guigo R."/>
            <person name="Rago D."/>
            <person name="Mirbahai L."/>
            <person name="Eastwood N."/>
            <person name="Colbourne J.K."/>
            <person name="Zhou J."/>
            <person name="Mallon E."/>
            <person name="Orsini L."/>
        </authorList>
    </citation>
    <scope>NUCLEOTIDE SEQUENCE [LARGE SCALE GENOMIC DNA]</scope>
    <source>
        <strain evidence="1">LRV0_1</strain>
    </source>
</reference>
<dbReference type="Proteomes" id="UP001234178">
    <property type="component" value="Unassembled WGS sequence"/>
</dbReference>
<comment type="caution">
    <text evidence="1">The sequence shown here is derived from an EMBL/GenBank/DDBJ whole genome shotgun (WGS) entry which is preliminary data.</text>
</comment>
<gene>
    <name evidence="1" type="ORF">OUZ56_025162</name>
</gene>
<protein>
    <submittedName>
        <fullName evidence="1">Uncharacterized protein</fullName>
    </submittedName>
</protein>
<keyword evidence="2" id="KW-1185">Reference proteome</keyword>